<dbReference type="OMA" id="FAMREYR"/>
<dbReference type="Proteomes" id="UP000256877">
    <property type="component" value="Unassembled WGS sequence"/>
</dbReference>
<reference evidence="7 8" key="1">
    <citation type="submission" date="2017-07" db="EMBL/GenBank/DDBJ databases">
        <title>Draft genome sequence of aerobic hyperthermophilic archaea, Pyrobaculum aerophilum YKB31 and YKB32.</title>
        <authorList>
            <person name="Mochizuki T."/>
            <person name="Berliner A.J."/>
            <person name="Yoshida-Takashima Y."/>
            <person name="Takaki Y."/>
            <person name="Nunoura T."/>
            <person name="Takai K."/>
        </authorList>
    </citation>
    <scope>NUCLEOTIDE SEQUENCE [LARGE SCALE GENOMIC DNA]</scope>
    <source>
        <strain evidence="5 8">YKB31</strain>
        <strain evidence="6 7">YKB32</strain>
    </source>
</reference>
<dbReference type="EMBL" id="NMUE01000020">
    <property type="protein sequence ID" value="RFA95682.1"/>
    <property type="molecule type" value="Genomic_DNA"/>
</dbReference>
<dbReference type="InterPro" id="IPR022970">
    <property type="entry name" value="NTP_hydrolase-rel"/>
</dbReference>
<dbReference type="EMBL" id="DUJP01000009">
    <property type="protein sequence ID" value="HII46250.1"/>
    <property type="molecule type" value="Genomic_DNA"/>
</dbReference>
<dbReference type="Proteomes" id="UP000257123">
    <property type="component" value="Unassembled WGS sequence"/>
</dbReference>
<dbReference type="SUPFAM" id="SSF52540">
    <property type="entry name" value="P-loop containing nucleoside triphosphate hydrolases"/>
    <property type="match status" value="1"/>
</dbReference>
<sequence length="174" mass="19701">MINVLAVAGLPGSGKTTVARIIERRGYLYYSLGDVVRAEAERRGLTPDKTAVTMRLERGRKAVIYELLKSVKPGEKVVIDGIRSIEEVEALEEFLGTVFLIYVVASRKVRYQRLTGRGRSDDPLSFSQFLLRDLRELRFGLADLLSRADYIIVNETKSIEELEQEIGKVLLELR</sequence>
<evidence type="ECO:0000256" key="2">
    <source>
        <dbReference type="ARBA" id="ARBA00022840"/>
    </source>
</evidence>
<feature type="binding site" evidence="3">
    <location>
        <begin position="9"/>
        <end position="16"/>
    </location>
    <ligand>
        <name>ATP</name>
        <dbReference type="ChEBI" id="CHEBI:30616"/>
    </ligand>
</feature>
<proteinExistence type="inferred from homology"/>
<evidence type="ECO:0000313" key="4">
    <source>
        <dbReference type="EMBL" id="HII46250.1"/>
    </source>
</evidence>
<dbReference type="RefSeq" id="WP_011008088.1">
    <property type="nucleotide sequence ID" value="NZ_DUJP01000009.1"/>
</dbReference>
<keyword evidence="2 3" id="KW-0067">ATP-binding</keyword>
<dbReference type="Gene3D" id="3.40.50.300">
    <property type="entry name" value="P-loop containing nucleotide triphosphate hydrolases"/>
    <property type="match status" value="1"/>
</dbReference>
<dbReference type="GeneID" id="1465864"/>
<dbReference type="PANTHER" id="PTHR41930">
    <property type="entry name" value="UPF0200 PROTEIN MJ1399"/>
    <property type="match status" value="1"/>
</dbReference>
<evidence type="ECO:0000313" key="8">
    <source>
        <dbReference type="Proteomes" id="UP000257123"/>
    </source>
</evidence>
<dbReference type="OrthoDB" id="85381at2157"/>
<dbReference type="SMR" id="A0A371R6P3"/>
<protein>
    <recommendedName>
        <fullName evidence="3">UPF0200 protein CGL51_07280</fullName>
    </recommendedName>
</protein>
<dbReference type="InterPro" id="IPR027417">
    <property type="entry name" value="P-loop_NTPase"/>
</dbReference>
<reference evidence="4" key="2">
    <citation type="journal article" date="2020" name="bioRxiv">
        <title>A rank-normalized archaeal taxonomy based on genome phylogeny resolves widespread incomplete and uneven classifications.</title>
        <authorList>
            <person name="Rinke C."/>
            <person name="Chuvochina M."/>
            <person name="Mussig A.J."/>
            <person name="Chaumeil P.-A."/>
            <person name="Waite D.W."/>
            <person name="Whitman W.B."/>
            <person name="Parks D.H."/>
            <person name="Hugenholtz P."/>
        </authorList>
    </citation>
    <scope>NUCLEOTIDE SEQUENCE</scope>
    <source>
        <strain evidence="4">UBA8839</strain>
    </source>
</reference>
<gene>
    <name evidence="5" type="ORF">CGL51_07280</name>
    <name evidence="6" type="ORF">CGL52_01010</name>
    <name evidence="4" type="ORF">HA333_01925</name>
</gene>
<organism evidence="6 7">
    <name type="scientific">Pyrobaculum aerophilum</name>
    <dbReference type="NCBI Taxonomy" id="13773"/>
    <lineage>
        <taxon>Archaea</taxon>
        <taxon>Thermoproteota</taxon>
        <taxon>Thermoprotei</taxon>
        <taxon>Thermoproteales</taxon>
        <taxon>Thermoproteaceae</taxon>
        <taxon>Pyrobaculum</taxon>
    </lineage>
</organism>
<dbReference type="HAMAP" id="MF_01111">
    <property type="entry name" value="UPF0200"/>
    <property type="match status" value="1"/>
</dbReference>
<comment type="similarity">
    <text evidence="3">Belongs to the UPF0200 family.</text>
</comment>
<evidence type="ECO:0000256" key="1">
    <source>
        <dbReference type="ARBA" id="ARBA00022741"/>
    </source>
</evidence>
<evidence type="ECO:0000313" key="7">
    <source>
        <dbReference type="Proteomes" id="UP000256877"/>
    </source>
</evidence>
<dbReference type="PANTHER" id="PTHR41930:SF1">
    <property type="entry name" value="DEPHOSPHO-COA KINASE"/>
    <property type="match status" value="1"/>
</dbReference>
<evidence type="ECO:0000313" key="5">
    <source>
        <dbReference type="EMBL" id="RFA95682.1"/>
    </source>
</evidence>
<dbReference type="AlphaFoldDB" id="A0A371R6P3"/>
<dbReference type="GO" id="GO:0005524">
    <property type="term" value="F:ATP binding"/>
    <property type="evidence" value="ECO:0007669"/>
    <property type="project" value="UniProtKB-UniRule"/>
</dbReference>
<accession>A0A371R6P3</accession>
<evidence type="ECO:0000313" key="6">
    <source>
        <dbReference type="EMBL" id="RFB00203.1"/>
    </source>
</evidence>
<evidence type="ECO:0000256" key="3">
    <source>
        <dbReference type="HAMAP-Rule" id="MF_01111"/>
    </source>
</evidence>
<dbReference type="EMBL" id="NMUF01000002">
    <property type="protein sequence ID" value="RFB00203.1"/>
    <property type="molecule type" value="Genomic_DNA"/>
</dbReference>
<keyword evidence="1 3" id="KW-0547">Nucleotide-binding</keyword>
<comment type="caution">
    <text evidence="6">The sequence shown here is derived from an EMBL/GenBank/DDBJ whole genome shotgun (WGS) entry which is preliminary data.</text>
</comment>
<dbReference type="Pfam" id="PF13207">
    <property type="entry name" value="AAA_17"/>
    <property type="match status" value="1"/>
</dbReference>
<dbReference type="Proteomes" id="UP000651120">
    <property type="component" value="Unassembled WGS sequence"/>
</dbReference>
<name>A0A371R6P3_9CREN</name>